<dbReference type="PaxDb" id="4565-Traes_7BS_0F8065DCB.2"/>
<reference evidence="1" key="1">
    <citation type="submission" date="2018-08" db="EMBL/GenBank/DDBJ databases">
        <authorList>
            <person name="Rossello M."/>
        </authorList>
    </citation>
    <scope>NUCLEOTIDE SEQUENCE [LARGE SCALE GENOMIC DNA]</scope>
    <source>
        <strain evidence="1">cv. Chinese Spring</strain>
    </source>
</reference>
<keyword evidence="2" id="KW-1185">Reference proteome</keyword>
<accession>A0A3B6SC85</accession>
<gene>
    <name evidence="1" type="primary">LOC123160476</name>
</gene>
<dbReference type="OMA" id="RICSWIV"/>
<reference evidence="1" key="2">
    <citation type="submission" date="2018-10" db="UniProtKB">
        <authorList>
            <consortium name="EnsemblPlants"/>
        </authorList>
    </citation>
    <scope>IDENTIFICATION</scope>
</reference>
<dbReference type="Gramene" id="TraesROB_scaffold_150935_01G000100.1">
    <property type="protein sequence ID" value="TraesROB_scaffold_150935_01G000100.1"/>
    <property type="gene ID" value="TraesROB_scaffold_150935_01G000100"/>
</dbReference>
<evidence type="ECO:0000313" key="1">
    <source>
        <dbReference type="EnsemblPlants" id="TraesCS7B02G156800.1"/>
    </source>
</evidence>
<dbReference type="Gramene" id="TraesWEE_scaffold_142467_01G000100.1">
    <property type="protein sequence ID" value="TraesWEE_scaffold_142467_01G000100.1"/>
    <property type="gene ID" value="TraesWEE_scaffold_142467_01G000100"/>
</dbReference>
<dbReference type="Gramene" id="TraesCS7B02G156800.1">
    <property type="protein sequence ID" value="TraesCS7B02G156800.1"/>
    <property type="gene ID" value="TraesCS7B02G156800"/>
</dbReference>
<dbReference type="Gramene" id="TraesCAD_scaffold_150281_01G000100.1">
    <property type="protein sequence ID" value="TraesCAD_scaffold_150281_01G000100.1"/>
    <property type="gene ID" value="TraesCAD_scaffold_150281_01G000100"/>
</dbReference>
<dbReference type="STRING" id="4565.A0A3B6SC85"/>
<name>A0A3B6SC85_WHEAT</name>
<sequence>MARSKRGGWTACAAVDDVAQTNNIVQRLNDFSSIAHIPRMGLKVVPMIAAFSNLHTVNLSGADDEIISAIAALLHPPIAHISFCELPCSFSRRFYIPECMYQSELRICSWIVVQFAGSKTKFNKAIKQSVEHLKNIQYSQSIRGDRCRRVCTHWICRGIRSQMSRGSGN</sequence>
<dbReference type="Gramene" id="TraesJAG7B03G04095100.1">
    <property type="protein sequence ID" value="TraesJAG7B03G04095100.1"/>
    <property type="gene ID" value="TraesJAG7B03G04095100"/>
</dbReference>
<dbReference type="AlphaFoldDB" id="A0A3B6SC85"/>
<dbReference type="EnsemblPlants" id="TraesCS7B02G156800.1">
    <property type="protein sequence ID" value="TraesCS7B02G156800.1"/>
    <property type="gene ID" value="TraesCS7B02G156800"/>
</dbReference>
<dbReference type="GeneID" id="123160476"/>
<dbReference type="Gramene" id="TraesLDM7B03G04115790.1">
    <property type="protein sequence ID" value="TraesLDM7B03G04115790.1"/>
    <property type="gene ID" value="TraesLDM7B03G04115790"/>
</dbReference>
<organism evidence="1">
    <name type="scientific">Triticum aestivum</name>
    <name type="common">Wheat</name>
    <dbReference type="NCBI Taxonomy" id="4565"/>
    <lineage>
        <taxon>Eukaryota</taxon>
        <taxon>Viridiplantae</taxon>
        <taxon>Streptophyta</taxon>
        <taxon>Embryophyta</taxon>
        <taxon>Tracheophyta</taxon>
        <taxon>Spermatophyta</taxon>
        <taxon>Magnoliopsida</taxon>
        <taxon>Liliopsida</taxon>
        <taxon>Poales</taxon>
        <taxon>Poaceae</taxon>
        <taxon>BOP clade</taxon>
        <taxon>Pooideae</taxon>
        <taxon>Triticodae</taxon>
        <taxon>Triticeae</taxon>
        <taxon>Triticinae</taxon>
        <taxon>Triticum</taxon>
    </lineage>
</organism>
<dbReference type="Gramene" id="TraesCS7B03G0427600.1">
    <property type="protein sequence ID" value="TraesCS7B03G0427600.1.CDS"/>
    <property type="gene ID" value="TraesCS7B03G0427600"/>
</dbReference>
<dbReference type="Gramene" id="TraesCLE_scaffold_095581_01G000100.1">
    <property type="protein sequence ID" value="TraesCLE_scaffold_095581_01G000100.1"/>
    <property type="gene ID" value="TraesCLE_scaffold_095581_01G000100"/>
</dbReference>
<dbReference type="Gramene" id="TraesRN7B0100423000.1">
    <property type="protein sequence ID" value="TraesRN7B0100423000.1"/>
    <property type="gene ID" value="TraesRN7B0100423000"/>
</dbReference>
<proteinExistence type="predicted"/>
<dbReference type="RefSeq" id="XP_044434225.1">
    <property type="nucleotide sequence ID" value="XM_044578290.1"/>
</dbReference>
<dbReference type="Proteomes" id="UP000019116">
    <property type="component" value="Chromosome 7B"/>
</dbReference>
<protein>
    <submittedName>
        <fullName evidence="1">Uncharacterized protein</fullName>
    </submittedName>
</protein>
<evidence type="ECO:0000313" key="2">
    <source>
        <dbReference type="Proteomes" id="UP000019116"/>
    </source>
</evidence>
<dbReference type="Gramene" id="TraesSYM5B03G02889360.1">
    <property type="protein sequence ID" value="TraesSYM5B03G02889360.1"/>
    <property type="gene ID" value="TraesSYM5B03G02889360"/>
</dbReference>